<evidence type="ECO:0000313" key="6">
    <source>
        <dbReference type="Proteomes" id="UP001597244"/>
    </source>
</evidence>
<dbReference type="Gene3D" id="1.10.10.10">
    <property type="entry name" value="Winged helix-like DNA-binding domain superfamily/Winged helix DNA-binding domain"/>
    <property type="match status" value="1"/>
</dbReference>
<dbReference type="PIRSF" id="PIRSF019455">
    <property type="entry name" value="CopR_AtkY"/>
    <property type="match status" value="1"/>
</dbReference>
<protein>
    <submittedName>
        <fullName evidence="5">CopY/TcrY family copper transport repressor</fullName>
    </submittedName>
</protein>
<reference evidence="6" key="1">
    <citation type="journal article" date="2019" name="Int. J. Syst. Evol. Microbiol.">
        <title>The Global Catalogue of Microorganisms (GCM) 10K type strain sequencing project: providing services to taxonomists for standard genome sequencing and annotation.</title>
        <authorList>
            <consortium name="The Broad Institute Genomics Platform"/>
            <consortium name="The Broad Institute Genome Sequencing Center for Infectious Disease"/>
            <person name="Wu L."/>
            <person name="Ma J."/>
        </authorList>
    </citation>
    <scope>NUCLEOTIDE SEQUENCE [LARGE SCALE GENOMIC DNA]</scope>
    <source>
        <strain evidence="6">CCM 8951</strain>
    </source>
</reference>
<comment type="similarity">
    <text evidence="1">Belongs to the BlaI transcriptional regulatory family.</text>
</comment>
<proteinExistence type="inferred from homology"/>
<keyword evidence="2" id="KW-0805">Transcription regulation</keyword>
<comment type="caution">
    <text evidence="5">The sequence shown here is derived from an EMBL/GenBank/DDBJ whole genome shotgun (WGS) entry which is preliminary data.</text>
</comment>
<dbReference type="EMBL" id="JBHTOF010000029">
    <property type="protein sequence ID" value="MFD1465293.1"/>
    <property type="molecule type" value="Genomic_DNA"/>
</dbReference>
<evidence type="ECO:0000256" key="1">
    <source>
        <dbReference type="ARBA" id="ARBA00011046"/>
    </source>
</evidence>
<dbReference type="InterPro" id="IPR005650">
    <property type="entry name" value="BlaI_family"/>
</dbReference>
<keyword evidence="4" id="KW-0804">Transcription</keyword>
<evidence type="ECO:0000256" key="3">
    <source>
        <dbReference type="ARBA" id="ARBA00023125"/>
    </source>
</evidence>
<evidence type="ECO:0000256" key="2">
    <source>
        <dbReference type="ARBA" id="ARBA00023015"/>
    </source>
</evidence>
<keyword evidence="3" id="KW-0238">DNA-binding</keyword>
<evidence type="ECO:0000313" key="5">
    <source>
        <dbReference type="EMBL" id="MFD1465293.1"/>
    </source>
</evidence>
<keyword evidence="6" id="KW-1185">Reference proteome</keyword>
<dbReference type="SUPFAM" id="SSF46785">
    <property type="entry name" value="Winged helix' DNA-binding domain"/>
    <property type="match status" value="1"/>
</dbReference>
<gene>
    <name evidence="5" type="ORF">ACFQ4L_04205</name>
</gene>
<sequence length="139" mass="15694">MTSSEWELMRIIWTLGEASSREVIDSIQLKRDWTESTIKTLLGRLVKKNMLTTNKTGHRFVYQPTVPETEAMDETVAELFTHLCNMKKGQVIINLLDQLTLSQKDIQQMQTILAEKATTAPATVSCDCLASGRNCDQNC</sequence>
<organism evidence="5 6">
    <name type="scientific">Lapidilactobacillus mulanensis</name>
    <dbReference type="NCBI Taxonomy" id="2485999"/>
    <lineage>
        <taxon>Bacteria</taxon>
        <taxon>Bacillati</taxon>
        <taxon>Bacillota</taxon>
        <taxon>Bacilli</taxon>
        <taxon>Lactobacillales</taxon>
        <taxon>Lactobacillaceae</taxon>
        <taxon>Lapidilactobacillus</taxon>
    </lineage>
</organism>
<dbReference type="InterPro" id="IPR036388">
    <property type="entry name" value="WH-like_DNA-bd_sf"/>
</dbReference>
<dbReference type="RefSeq" id="WP_191986403.1">
    <property type="nucleotide sequence ID" value="NZ_JBHTOF010000029.1"/>
</dbReference>
<dbReference type="Proteomes" id="UP001597244">
    <property type="component" value="Unassembled WGS sequence"/>
</dbReference>
<accession>A0ABW4DN15</accession>
<dbReference type="Pfam" id="PF03965">
    <property type="entry name" value="Penicillinase_R"/>
    <property type="match status" value="1"/>
</dbReference>
<evidence type="ECO:0000256" key="4">
    <source>
        <dbReference type="ARBA" id="ARBA00023163"/>
    </source>
</evidence>
<dbReference type="InterPro" id="IPR036390">
    <property type="entry name" value="WH_DNA-bd_sf"/>
</dbReference>
<dbReference type="InterPro" id="IPR014071">
    <property type="entry name" value="Cu_transp_CopY/TcrY"/>
</dbReference>
<dbReference type="NCBIfam" id="TIGR02698">
    <property type="entry name" value="CopY_TcrY"/>
    <property type="match status" value="1"/>
</dbReference>
<name>A0ABW4DN15_9LACO</name>